<proteinExistence type="predicted"/>
<protein>
    <recommendedName>
        <fullName evidence="4">F-box domain-containing protein</fullName>
    </recommendedName>
</protein>
<accession>M2N5J7</accession>
<evidence type="ECO:0008006" key="4">
    <source>
        <dbReference type="Google" id="ProtNLM"/>
    </source>
</evidence>
<gene>
    <name evidence="2" type="ORF">BAUCODRAFT_398848</name>
</gene>
<feature type="compositionally biased region" description="Polar residues" evidence="1">
    <location>
        <begin position="10"/>
        <end position="24"/>
    </location>
</feature>
<evidence type="ECO:0000313" key="2">
    <source>
        <dbReference type="EMBL" id="EMC99308.1"/>
    </source>
</evidence>
<dbReference type="STRING" id="717646.M2N5J7"/>
<dbReference type="KEGG" id="bcom:BAUCODRAFT_398848"/>
<dbReference type="InterPro" id="IPR038883">
    <property type="entry name" value="AN11006-like"/>
</dbReference>
<dbReference type="eggNOG" id="ENOG502RKIR">
    <property type="taxonomic scope" value="Eukaryota"/>
</dbReference>
<dbReference type="HOGENOM" id="CLU_943309_0_0_1"/>
<dbReference type="OMA" id="WLHMRAD"/>
<feature type="compositionally biased region" description="Low complexity" evidence="1">
    <location>
        <begin position="61"/>
        <end position="80"/>
    </location>
</feature>
<feature type="region of interest" description="Disordered" evidence="1">
    <location>
        <begin position="245"/>
        <end position="270"/>
    </location>
</feature>
<dbReference type="PANTHER" id="PTHR42085:SF1">
    <property type="entry name" value="F-BOX DOMAIN-CONTAINING PROTEIN"/>
    <property type="match status" value="1"/>
</dbReference>
<evidence type="ECO:0000313" key="3">
    <source>
        <dbReference type="Proteomes" id="UP000011761"/>
    </source>
</evidence>
<dbReference type="PANTHER" id="PTHR42085">
    <property type="entry name" value="F-BOX DOMAIN-CONTAINING PROTEIN"/>
    <property type="match status" value="1"/>
</dbReference>
<dbReference type="RefSeq" id="XP_007674223.1">
    <property type="nucleotide sequence ID" value="XM_007676033.1"/>
</dbReference>
<dbReference type="AlphaFoldDB" id="M2N5J7"/>
<dbReference type="Proteomes" id="UP000011761">
    <property type="component" value="Unassembled WGS sequence"/>
</dbReference>
<reference evidence="2 3" key="1">
    <citation type="journal article" date="2012" name="PLoS Pathog.">
        <title>Diverse lifestyles and strategies of plant pathogenesis encoded in the genomes of eighteen Dothideomycetes fungi.</title>
        <authorList>
            <person name="Ohm R.A."/>
            <person name="Feau N."/>
            <person name="Henrissat B."/>
            <person name="Schoch C.L."/>
            <person name="Horwitz B.A."/>
            <person name="Barry K.W."/>
            <person name="Condon B.J."/>
            <person name="Copeland A.C."/>
            <person name="Dhillon B."/>
            <person name="Glaser F."/>
            <person name="Hesse C.N."/>
            <person name="Kosti I."/>
            <person name="LaButti K."/>
            <person name="Lindquist E.A."/>
            <person name="Lucas S."/>
            <person name="Salamov A.A."/>
            <person name="Bradshaw R.E."/>
            <person name="Ciuffetti L."/>
            <person name="Hamelin R.C."/>
            <person name="Kema G.H.J."/>
            <person name="Lawrence C."/>
            <person name="Scott J.A."/>
            <person name="Spatafora J.W."/>
            <person name="Turgeon B.G."/>
            <person name="de Wit P.J.G.M."/>
            <person name="Zhong S."/>
            <person name="Goodwin S.B."/>
            <person name="Grigoriev I.V."/>
        </authorList>
    </citation>
    <scope>NUCLEOTIDE SEQUENCE [LARGE SCALE GENOMIC DNA]</scope>
    <source>
        <strain evidence="2 3">UAMH 10762</strain>
    </source>
</reference>
<dbReference type="OrthoDB" id="3635680at2759"/>
<feature type="region of interest" description="Disordered" evidence="1">
    <location>
        <begin position="1"/>
        <end position="88"/>
    </location>
</feature>
<organism evidence="2 3">
    <name type="scientific">Baudoinia panamericana (strain UAMH 10762)</name>
    <name type="common">Angels' share fungus</name>
    <name type="synonym">Baudoinia compniacensis (strain UAMH 10762)</name>
    <dbReference type="NCBI Taxonomy" id="717646"/>
    <lineage>
        <taxon>Eukaryota</taxon>
        <taxon>Fungi</taxon>
        <taxon>Dikarya</taxon>
        <taxon>Ascomycota</taxon>
        <taxon>Pezizomycotina</taxon>
        <taxon>Dothideomycetes</taxon>
        <taxon>Dothideomycetidae</taxon>
        <taxon>Mycosphaerellales</taxon>
        <taxon>Teratosphaeriaceae</taxon>
        <taxon>Baudoinia</taxon>
    </lineage>
</organism>
<name>M2N5J7_BAUPA</name>
<keyword evidence="3" id="KW-1185">Reference proteome</keyword>
<dbReference type="EMBL" id="KB445552">
    <property type="protein sequence ID" value="EMC99308.1"/>
    <property type="molecule type" value="Genomic_DNA"/>
</dbReference>
<evidence type="ECO:0000256" key="1">
    <source>
        <dbReference type="SAM" id="MobiDB-lite"/>
    </source>
</evidence>
<dbReference type="GeneID" id="19113913"/>
<sequence>MATLAECQNADPQSQAPSTPTTYPNLEYTASAAQSLLDYRCEPPSPKQTDARPSSPEMQARRSPSQAQAPQSPPQNQAGPAPQPPTTTAVKRSFAEYQTGYRRPYRTLAPAPPPKKPCLEPKQTSFFDLPAELRIHIYELVLVNVRIQILPLESKDHRTPHALILASRQVRNEVLPIIHSKCRIRANVTDFNFSGLVAWMDRIPSGQQAMLCKNEQLEINLCTSLKPDSRSFAVGLRKWLEMRKDPHRSQPNWQYSGPTPKKGVASDLRRRAKRMNPPEKRGEFLAMLDAIGVVV</sequence>